<dbReference type="InterPro" id="IPR024344">
    <property type="entry name" value="MDMPI_metal-binding"/>
</dbReference>
<organism evidence="2 3">
    <name type="scientific">Leucobacter viscericola</name>
    <dbReference type="NCBI Taxonomy" id="2714935"/>
    <lineage>
        <taxon>Bacteria</taxon>
        <taxon>Bacillati</taxon>
        <taxon>Actinomycetota</taxon>
        <taxon>Actinomycetes</taxon>
        <taxon>Micrococcales</taxon>
        <taxon>Microbacteriaceae</taxon>
        <taxon>Leucobacter</taxon>
    </lineage>
</organism>
<name>A0A6G7XCH6_9MICO</name>
<dbReference type="SUPFAM" id="SSF109854">
    <property type="entry name" value="DinB/YfiT-like putative metalloenzymes"/>
    <property type="match status" value="1"/>
</dbReference>
<proteinExistence type="predicted"/>
<dbReference type="RefSeq" id="WP_166288130.1">
    <property type="nucleotide sequence ID" value="NZ_CP049863.1"/>
</dbReference>
<keyword evidence="3" id="KW-1185">Reference proteome</keyword>
<protein>
    <submittedName>
        <fullName evidence="2">Mycothiol maleylpyruvate isomerase</fullName>
    </submittedName>
</protein>
<dbReference type="KEGG" id="lvi:G7068_01995"/>
<feature type="domain" description="Mycothiol-dependent maleylpyruvate isomerase metal-binding" evidence="1">
    <location>
        <begin position="18"/>
        <end position="153"/>
    </location>
</feature>
<dbReference type="GO" id="GO:0016853">
    <property type="term" value="F:isomerase activity"/>
    <property type="evidence" value="ECO:0007669"/>
    <property type="project" value="UniProtKB-KW"/>
</dbReference>
<keyword evidence="2" id="KW-0670">Pyruvate</keyword>
<sequence length="210" mass="22196">MEKRTITETFSQAAAWCVDTVSRVPSTAWNEQALGDWDLRALVGHTSRALSTVVRAIGAPADTVELASAESYFRAVSEIAEADANSVRDRGIAAGRELGEDPAAQFRKLYAEALASVQSVSDPAVMSVAGGIALSQYLRTRVFELVVHGLDIQTALTRVSAAEEIPPPEAALSEALTIAQHLAVLRGDGTQLLFALTGRGSLSANYSVLA</sequence>
<dbReference type="EMBL" id="CP049863">
    <property type="protein sequence ID" value="QIK62107.1"/>
    <property type="molecule type" value="Genomic_DNA"/>
</dbReference>
<evidence type="ECO:0000313" key="3">
    <source>
        <dbReference type="Proteomes" id="UP000502677"/>
    </source>
</evidence>
<dbReference type="InterPro" id="IPR034660">
    <property type="entry name" value="DinB/YfiT-like"/>
</dbReference>
<evidence type="ECO:0000313" key="2">
    <source>
        <dbReference type="EMBL" id="QIK62107.1"/>
    </source>
</evidence>
<dbReference type="Pfam" id="PF11716">
    <property type="entry name" value="MDMPI_N"/>
    <property type="match status" value="1"/>
</dbReference>
<reference evidence="2 3" key="1">
    <citation type="submission" date="2020-03" db="EMBL/GenBank/DDBJ databases">
        <title>Leucobacter sp. nov., isolated from beetles.</title>
        <authorList>
            <person name="Hyun D.-W."/>
            <person name="Bae J.-W."/>
        </authorList>
    </citation>
    <scope>NUCLEOTIDE SEQUENCE [LARGE SCALE GENOMIC DNA]</scope>
    <source>
        <strain evidence="2 3">HDW9C</strain>
    </source>
</reference>
<dbReference type="GO" id="GO:0046872">
    <property type="term" value="F:metal ion binding"/>
    <property type="evidence" value="ECO:0007669"/>
    <property type="project" value="InterPro"/>
</dbReference>
<dbReference type="Gene3D" id="1.20.120.450">
    <property type="entry name" value="dinb family like domain"/>
    <property type="match status" value="1"/>
</dbReference>
<keyword evidence="2" id="KW-0413">Isomerase</keyword>
<dbReference type="Proteomes" id="UP000502677">
    <property type="component" value="Chromosome"/>
</dbReference>
<evidence type="ECO:0000259" key="1">
    <source>
        <dbReference type="Pfam" id="PF11716"/>
    </source>
</evidence>
<dbReference type="AlphaFoldDB" id="A0A6G7XCH6"/>
<gene>
    <name evidence="2" type="ORF">G7068_01995</name>
</gene>
<accession>A0A6G7XCH6</accession>